<gene>
    <name evidence="5" type="ORF">EYZ11_003440</name>
</gene>
<accession>A0A4S3JNA2</accession>
<organism evidence="5 6">
    <name type="scientific">Aspergillus tanneri</name>
    <dbReference type="NCBI Taxonomy" id="1220188"/>
    <lineage>
        <taxon>Eukaryota</taxon>
        <taxon>Fungi</taxon>
        <taxon>Dikarya</taxon>
        <taxon>Ascomycota</taxon>
        <taxon>Pezizomycotina</taxon>
        <taxon>Eurotiomycetes</taxon>
        <taxon>Eurotiomycetidae</taxon>
        <taxon>Eurotiales</taxon>
        <taxon>Aspergillaceae</taxon>
        <taxon>Aspergillus</taxon>
        <taxon>Aspergillus subgen. Circumdati</taxon>
    </lineage>
</organism>
<dbReference type="PANTHER" id="PTHR10209:SF881">
    <property type="entry name" value="FI07970P-RELATED"/>
    <property type="match status" value="1"/>
</dbReference>
<protein>
    <recommendedName>
        <fullName evidence="4">Non-haem dioxygenase N-terminal domain-containing protein</fullName>
    </recommendedName>
</protein>
<reference evidence="5 6" key="1">
    <citation type="submission" date="2019-03" db="EMBL/GenBank/DDBJ databases">
        <title>The genome sequence of a newly discovered highly antifungal drug resistant Aspergillus species, Aspergillus tanneri NIH 1004.</title>
        <authorList>
            <person name="Mounaud S."/>
            <person name="Singh I."/>
            <person name="Joardar V."/>
            <person name="Pakala S."/>
            <person name="Pakala S."/>
            <person name="Venepally P."/>
            <person name="Hoover J."/>
            <person name="Nierman W."/>
            <person name="Chung J."/>
            <person name="Losada L."/>
        </authorList>
    </citation>
    <scope>NUCLEOTIDE SEQUENCE [LARGE SCALE GENOMIC DNA]</scope>
    <source>
        <strain evidence="5 6">NIH1004</strain>
    </source>
</reference>
<keyword evidence="2" id="KW-0560">Oxidoreductase</keyword>
<proteinExistence type="predicted"/>
<evidence type="ECO:0000313" key="5">
    <source>
        <dbReference type="EMBL" id="THC97062.1"/>
    </source>
</evidence>
<dbReference type="STRING" id="1220188.A0A4S3JNA2"/>
<dbReference type="InterPro" id="IPR027443">
    <property type="entry name" value="IPNS-like_sf"/>
</dbReference>
<dbReference type="Pfam" id="PF14226">
    <property type="entry name" value="DIOX_N"/>
    <property type="match status" value="1"/>
</dbReference>
<dbReference type="VEuPathDB" id="FungiDB:EYZ11_003440"/>
<name>A0A4S3JNA2_9EURO</name>
<dbReference type="InterPro" id="IPR026992">
    <property type="entry name" value="DIOX_N"/>
</dbReference>
<sequence>MTVTKIEIPNIDMRDYYERTSPTSKEEVVAHVRTTCLEHGFFQIEGHGVSLDIQRYMLAACKTFFDLPIDEKTELSLYKNTWRRGYEGPGEQEPFHAVLLDQKEGPGWFLKGPNIWPEHVPTSQFRRPVEEYFDALLKLGHREKVDLIVGMANPPSVLDFFTSNAAI</sequence>
<dbReference type="Proteomes" id="UP000308092">
    <property type="component" value="Unassembled WGS sequence"/>
</dbReference>
<feature type="domain" description="Non-haem dioxygenase N-terminal" evidence="4">
    <location>
        <begin position="8"/>
        <end position="118"/>
    </location>
</feature>
<keyword evidence="6" id="KW-1185">Reference proteome</keyword>
<evidence type="ECO:0000256" key="1">
    <source>
        <dbReference type="ARBA" id="ARBA00022723"/>
    </source>
</evidence>
<keyword evidence="1" id="KW-0479">Metal-binding</keyword>
<dbReference type="Gene3D" id="2.60.120.330">
    <property type="entry name" value="B-lactam Antibiotic, Isopenicillin N Synthase, Chain"/>
    <property type="match status" value="1"/>
</dbReference>
<evidence type="ECO:0000256" key="2">
    <source>
        <dbReference type="ARBA" id="ARBA00023002"/>
    </source>
</evidence>
<evidence type="ECO:0000259" key="4">
    <source>
        <dbReference type="Pfam" id="PF14226"/>
    </source>
</evidence>
<evidence type="ECO:0000313" key="6">
    <source>
        <dbReference type="Proteomes" id="UP000308092"/>
    </source>
</evidence>
<dbReference type="EMBL" id="SOSA01000088">
    <property type="protein sequence ID" value="THC97062.1"/>
    <property type="molecule type" value="Genomic_DNA"/>
</dbReference>
<dbReference type="GO" id="GO:0016491">
    <property type="term" value="F:oxidoreductase activity"/>
    <property type="evidence" value="ECO:0007669"/>
    <property type="project" value="UniProtKB-KW"/>
</dbReference>
<dbReference type="PANTHER" id="PTHR10209">
    <property type="entry name" value="OXIDOREDUCTASE, 2OG-FE II OXYGENASE FAMILY PROTEIN"/>
    <property type="match status" value="1"/>
</dbReference>
<keyword evidence="3" id="KW-0408">Iron</keyword>
<dbReference type="GO" id="GO:0046872">
    <property type="term" value="F:metal ion binding"/>
    <property type="evidence" value="ECO:0007669"/>
    <property type="project" value="UniProtKB-KW"/>
</dbReference>
<dbReference type="AlphaFoldDB" id="A0A4S3JNA2"/>
<comment type="caution">
    <text evidence="5">The sequence shown here is derived from an EMBL/GenBank/DDBJ whole genome shotgun (WGS) entry which is preliminary data.</text>
</comment>
<evidence type="ECO:0000256" key="3">
    <source>
        <dbReference type="ARBA" id="ARBA00023004"/>
    </source>
</evidence>
<dbReference type="SUPFAM" id="SSF51197">
    <property type="entry name" value="Clavaminate synthase-like"/>
    <property type="match status" value="1"/>
</dbReference>